<gene>
    <name evidence="5" type="primary">LOC103334889</name>
</gene>
<reference evidence="4" key="1">
    <citation type="journal article" date="2012" name="Nat. Commun.">
        <title>The genome of Prunus mume.</title>
        <authorList>
            <person name="Zhang Q."/>
            <person name="Chen W."/>
            <person name="Sun L."/>
            <person name="Zhao F."/>
            <person name="Huang B."/>
            <person name="Yang W."/>
            <person name="Tao Y."/>
            <person name="Wang J."/>
            <person name="Yuan Z."/>
            <person name="Fan G."/>
            <person name="Xing Z."/>
            <person name="Han C."/>
            <person name="Pan H."/>
            <person name="Zhong X."/>
            <person name="Shi W."/>
            <person name="Liang X."/>
            <person name="Du D."/>
            <person name="Sun F."/>
            <person name="Xu Z."/>
            <person name="Hao R."/>
            <person name="Lv T."/>
            <person name="Lv Y."/>
            <person name="Zheng Z."/>
            <person name="Sun M."/>
            <person name="Luo L."/>
            <person name="Cai M."/>
            <person name="Gao Y."/>
            <person name="Wang J."/>
            <person name="Yin Y."/>
            <person name="Xu X."/>
            <person name="Cheng T."/>
            <person name="Wang J."/>
        </authorList>
    </citation>
    <scope>NUCLEOTIDE SEQUENCE [LARGE SCALE GENOMIC DNA]</scope>
</reference>
<dbReference type="PROSITE" id="PS00823">
    <property type="entry name" value="DEHYDRIN_2"/>
    <property type="match status" value="1"/>
</dbReference>
<accession>A0ABM0P924</accession>
<keyword evidence="4" id="KW-1185">Reference proteome</keyword>
<feature type="compositionally biased region" description="Basic residues" evidence="3">
    <location>
        <begin position="74"/>
        <end position="86"/>
    </location>
</feature>
<protein>
    <submittedName>
        <fullName evidence="5">Dehydrin ERD10</fullName>
    </submittedName>
</protein>
<name>A0ABM0P924_PRUMU</name>
<proteinExistence type="inferred from homology"/>
<evidence type="ECO:0000313" key="4">
    <source>
        <dbReference type="Proteomes" id="UP000694861"/>
    </source>
</evidence>
<comment type="similarity">
    <text evidence="1 2">Belongs to the plant dehydrin family.</text>
</comment>
<evidence type="ECO:0000313" key="5">
    <source>
        <dbReference type="RefSeq" id="XP_008236101.1"/>
    </source>
</evidence>
<dbReference type="InterPro" id="IPR000167">
    <property type="entry name" value="Dehydrin"/>
</dbReference>
<dbReference type="RefSeq" id="XP_008236101.1">
    <property type="nucleotide sequence ID" value="XM_008237879.1"/>
</dbReference>
<sequence>MADHYPKETKESQSPTKVGEEGQGCGMFDFLKKENEKPHQEQEQHKHTLAEKLHHHGGDSSSSSSDEEGGEKKKGLKGKIKEKKSGKKEEGDAYHSSVPVEKTHDIENGAPHADDKKGFIEKIKEKLPGQHKEAEHGAQAEYHAVDGHSHEAEPKKGILEKIKDKLPGGHKNEEEKPKEY</sequence>
<feature type="compositionally biased region" description="Basic and acidic residues" evidence="3">
    <location>
        <begin position="1"/>
        <end position="11"/>
    </location>
</feature>
<dbReference type="GeneID" id="103334889"/>
<evidence type="ECO:0000256" key="2">
    <source>
        <dbReference type="RuleBase" id="RU003995"/>
    </source>
</evidence>
<feature type="compositionally biased region" description="Basic and acidic residues" evidence="3">
    <location>
        <begin position="101"/>
        <end position="180"/>
    </location>
</feature>
<feature type="compositionally biased region" description="Basic and acidic residues" evidence="3">
    <location>
        <begin position="30"/>
        <end position="58"/>
    </location>
</feature>
<dbReference type="Pfam" id="PF00257">
    <property type="entry name" value="Dehydrin"/>
    <property type="match status" value="1"/>
</dbReference>
<reference evidence="5" key="2">
    <citation type="submission" date="2025-08" db="UniProtKB">
        <authorList>
            <consortium name="RefSeq"/>
        </authorList>
    </citation>
    <scope>IDENTIFICATION</scope>
</reference>
<evidence type="ECO:0000256" key="3">
    <source>
        <dbReference type="SAM" id="MobiDB-lite"/>
    </source>
</evidence>
<dbReference type="Proteomes" id="UP000694861">
    <property type="component" value="Linkage group LG6"/>
</dbReference>
<feature type="region of interest" description="Disordered" evidence="3">
    <location>
        <begin position="1"/>
        <end position="180"/>
    </location>
</feature>
<evidence type="ECO:0000256" key="1">
    <source>
        <dbReference type="ARBA" id="ARBA00008403"/>
    </source>
</evidence>
<dbReference type="InterPro" id="IPR030513">
    <property type="entry name" value="Dehydrin_CS"/>
</dbReference>
<organism evidence="4 5">
    <name type="scientific">Prunus mume</name>
    <name type="common">Japanese apricot</name>
    <name type="synonym">Armeniaca mume</name>
    <dbReference type="NCBI Taxonomy" id="102107"/>
    <lineage>
        <taxon>Eukaryota</taxon>
        <taxon>Viridiplantae</taxon>
        <taxon>Streptophyta</taxon>
        <taxon>Embryophyta</taxon>
        <taxon>Tracheophyta</taxon>
        <taxon>Spermatophyta</taxon>
        <taxon>Magnoliopsida</taxon>
        <taxon>eudicotyledons</taxon>
        <taxon>Gunneridae</taxon>
        <taxon>Pentapetalae</taxon>
        <taxon>rosids</taxon>
        <taxon>fabids</taxon>
        <taxon>Rosales</taxon>
        <taxon>Rosaceae</taxon>
        <taxon>Amygdaloideae</taxon>
        <taxon>Amygdaleae</taxon>
        <taxon>Prunus</taxon>
    </lineage>
</organism>
<dbReference type="PANTHER" id="PTHR33346">
    <property type="entry name" value="DEHYDRIN XERO 2-RELATED"/>
    <property type="match status" value="1"/>
</dbReference>
<dbReference type="PANTHER" id="PTHR33346:SF2">
    <property type="entry name" value="DEHYDRIN ERD14"/>
    <property type="match status" value="1"/>
</dbReference>